<dbReference type="STRING" id="3708.A0A078GVN7"/>
<accession>A0A078GVN7</accession>
<dbReference type="Proteomes" id="UP000028999">
    <property type="component" value="Unassembled WGS sequence"/>
</dbReference>
<reference evidence="4 5" key="1">
    <citation type="journal article" date="2014" name="Science">
        <title>Plant genetics. Early allopolyploid evolution in the post-Neolithic Brassica napus oilseed genome.</title>
        <authorList>
            <person name="Chalhoub B."/>
            <person name="Denoeud F."/>
            <person name="Liu S."/>
            <person name="Parkin I.A."/>
            <person name="Tang H."/>
            <person name="Wang X."/>
            <person name="Chiquet J."/>
            <person name="Belcram H."/>
            <person name="Tong C."/>
            <person name="Samans B."/>
            <person name="Correa M."/>
            <person name="Da Silva C."/>
            <person name="Just J."/>
            <person name="Falentin C."/>
            <person name="Koh C.S."/>
            <person name="Le Clainche I."/>
            <person name="Bernard M."/>
            <person name="Bento P."/>
            <person name="Noel B."/>
            <person name="Labadie K."/>
            <person name="Alberti A."/>
            <person name="Charles M."/>
            <person name="Arnaud D."/>
            <person name="Guo H."/>
            <person name="Daviaud C."/>
            <person name="Alamery S."/>
            <person name="Jabbari K."/>
            <person name="Zhao M."/>
            <person name="Edger P.P."/>
            <person name="Chelaifa H."/>
            <person name="Tack D."/>
            <person name="Lassalle G."/>
            <person name="Mestiri I."/>
            <person name="Schnel N."/>
            <person name="Le Paslier M.C."/>
            <person name="Fan G."/>
            <person name="Renault V."/>
            <person name="Bayer P.E."/>
            <person name="Golicz A.A."/>
            <person name="Manoli S."/>
            <person name="Lee T.H."/>
            <person name="Thi V.H."/>
            <person name="Chalabi S."/>
            <person name="Hu Q."/>
            <person name="Fan C."/>
            <person name="Tollenaere R."/>
            <person name="Lu Y."/>
            <person name="Battail C."/>
            <person name="Shen J."/>
            <person name="Sidebottom C.H."/>
            <person name="Wang X."/>
            <person name="Canaguier A."/>
            <person name="Chauveau A."/>
            <person name="Berard A."/>
            <person name="Deniot G."/>
            <person name="Guan M."/>
            <person name="Liu Z."/>
            <person name="Sun F."/>
            <person name="Lim Y.P."/>
            <person name="Lyons E."/>
            <person name="Town C.D."/>
            <person name="Bancroft I."/>
            <person name="Wang X."/>
            <person name="Meng J."/>
            <person name="Ma J."/>
            <person name="Pires J.C."/>
            <person name="King G.J."/>
            <person name="Brunel D."/>
            <person name="Delourme R."/>
            <person name="Renard M."/>
            <person name="Aury J.M."/>
            <person name="Adams K.L."/>
            <person name="Batley J."/>
            <person name="Snowdon R.J."/>
            <person name="Tost J."/>
            <person name="Edwards D."/>
            <person name="Zhou Y."/>
            <person name="Hua W."/>
            <person name="Sharpe A.G."/>
            <person name="Paterson A.H."/>
            <person name="Guan C."/>
            <person name="Wincker P."/>
        </authorList>
    </citation>
    <scope>NUCLEOTIDE SEQUENCE [LARGE SCALE GENOMIC DNA]</scope>
    <source>
        <strain evidence="5">cv. Darmor-bzh</strain>
    </source>
</reference>
<dbReference type="Proteomes" id="UP001295469">
    <property type="component" value="Chromosome A04"/>
</dbReference>
<dbReference type="InterPro" id="IPR041232">
    <property type="entry name" value="NPL"/>
</dbReference>
<organism evidence="4 5">
    <name type="scientific">Brassica napus</name>
    <name type="common">Rape</name>
    <dbReference type="NCBI Taxonomy" id="3708"/>
    <lineage>
        <taxon>Eukaryota</taxon>
        <taxon>Viridiplantae</taxon>
        <taxon>Streptophyta</taxon>
        <taxon>Embryophyta</taxon>
        <taxon>Tracheophyta</taxon>
        <taxon>Spermatophyta</taxon>
        <taxon>Magnoliopsida</taxon>
        <taxon>eudicotyledons</taxon>
        <taxon>Gunneridae</taxon>
        <taxon>Pentapetalae</taxon>
        <taxon>rosids</taxon>
        <taxon>malvids</taxon>
        <taxon>Brassicales</taxon>
        <taxon>Brassicaceae</taxon>
        <taxon>Brassiceae</taxon>
        <taxon>Brassica</taxon>
    </lineage>
</organism>
<evidence type="ECO:0000256" key="1">
    <source>
        <dbReference type="SAM" id="MobiDB-lite"/>
    </source>
</evidence>
<gene>
    <name evidence="4" type="primary">BnaA04g16080D</name>
    <name evidence="3" type="ORF">DARMORV10_A04P21170.1</name>
    <name evidence="4" type="ORF">GSBRNA2T00045245001</name>
</gene>
<dbReference type="AlphaFoldDB" id="A0A078GVN7"/>
<name>A0A078GVN7_BRANA</name>
<dbReference type="Gene3D" id="2.60.120.340">
    <property type="entry name" value="Nucleoplasmin core domain"/>
    <property type="match status" value="1"/>
</dbReference>
<keyword evidence="5" id="KW-1185">Reference proteome</keyword>
<reference evidence="4" key="2">
    <citation type="submission" date="2014-06" db="EMBL/GenBank/DDBJ databases">
        <authorList>
            <person name="Genoscope - CEA"/>
        </authorList>
    </citation>
    <scope>NUCLEOTIDE SEQUENCE</scope>
</reference>
<protein>
    <submittedName>
        <fullName evidence="3">(rape) hypothetical protein</fullName>
    </submittedName>
    <submittedName>
        <fullName evidence="4">BnaA04g16080D protein</fullName>
    </submittedName>
</protein>
<feature type="compositionally biased region" description="Basic residues" evidence="1">
    <location>
        <begin position="203"/>
        <end position="220"/>
    </location>
</feature>
<feature type="compositionally biased region" description="Acidic residues" evidence="1">
    <location>
        <begin position="142"/>
        <end position="167"/>
    </location>
</feature>
<reference evidence="3" key="3">
    <citation type="submission" date="2021-01" db="EMBL/GenBank/DDBJ databases">
        <authorList>
            <consortium name="Genoscope - CEA"/>
            <person name="William W."/>
        </authorList>
    </citation>
    <scope>NUCLEOTIDE SEQUENCE</scope>
</reference>
<feature type="region of interest" description="Disordered" evidence="1">
    <location>
        <begin position="129"/>
        <end position="220"/>
    </location>
</feature>
<dbReference type="EMBL" id="LK032254">
    <property type="protein sequence ID" value="CDY30525.1"/>
    <property type="molecule type" value="Genomic_DNA"/>
</dbReference>
<evidence type="ECO:0000313" key="4">
    <source>
        <dbReference type="EMBL" id="CDY30525.1"/>
    </source>
</evidence>
<evidence type="ECO:0000313" key="3">
    <source>
        <dbReference type="EMBL" id="CAF2282616.1"/>
    </source>
</evidence>
<evidence type="ECO:0000259" key="2">
    <source>
        <dbReference type="Pfam" id="PF17800"/>
    </source>
</evidence>
<evidence type="ECO:0000313" key="5">
    <source>
        <dbReference type="Proteomes" id="UP000028999"/>
    </source>
</evidence>
<dbReference type="PaxDb" id="3708-A0A078GVN7"/>
<dbReference type="Gramene" id="CDY30525">
    <property type="protein sequence ID" value="CDY30525"/>
    <property type="gene ID" value="GSBRNA2T00045245001"/>
</dbReference>
<feature type="domain" description="Nucleoplasmin-like" evidence="2">
    <location>
        <begin position="7"/>
        <end position="96"/>
    </location>
</feature>
<dbReference type="EMBL" id="HG994358">
    <property type="protein sequence ID" value="CAF2282616.1"/>
    <property type="molecule type" value="Genomic_DNA"/>
</dbReference>
<proteinExistence type="predicted"/>
<dbReference type="Pfam" id="PF17800">
    <property type="entry name" value="NPL"/>
    <property type="match status" value="1"/>
</dbReference>
<sequence length="220" mass="24205">MCAYVVGIEIKPGKPTKVEQEDGYMIHVSQIAIGEFNKVGDKTVQVFVKVGGDDKQKLLIGNLSQKVPQVLLDLLFEQDFEVSHECKSSSVYLLGYKTVDPLDGEVNSDFDSEDEDIPMDMFQRELEKSKANGLNGQKANLEDDESDSDEMGSDEDEDEDDSEEEEDTPVKVAPPSKKRPNGGAMNNKTVASKKAKVANQQGHKGHKGHKCGGVHPPKRN</sequence>